<dbReference type="AlphaFoldDB" id="A0A1F8DIV9"/>
<reference evidence="1 2" key="1">
    <citation type="journal article" date="2016" name="Nat. Commun.">
        <title>Thousands of microbial genomes shed light on interconnected biogeochemical processes in an aquifer system.</title>
        <authorList>
            <person name="Anantharaman K."/>
            <person name="Brown C.T."/>
            <person name="Hug L.A."/>
            <person name="Sharon I."/>
            <person name="Castelle C.J."/>
            <person name="Probst A.J."/>
            <person name="Thomas B.C."/>
            <person name="Singh A."/>
            <person name="Wilkins M.J."/>
            <person name="Karaoz U."/>
            <person name="Brodie E.L."/>
            <person name="Williams K.H."/>
            <person name="Hubbard S.S."/>
            <person name="Banfield J.F."/>
        </authorList>
    </citation>
    <scope>NUCLEOTIDE SEQUENCE [LARGE SCALE GENOMIC DNA]</scope>
</reference>
<sequence>MLTPERFNGLMNGKPGAIVNEDFSKERGWFLYYAYYDGNGKLAGYAEFPRNTSPQRMCAVFKNDADELLKNYPEDMTWEEAVEDADVLRKMALHVPGLNTE</sequence>
<name>A0A1F8DIV9_9BACT</name>
<evidence type="ECO:0000313" key="2">
    <source>
        <dbReference type="Proteomes" id="UP000177596"/>
    </source>
</evidence>
<proteinExistence type="predicted"/>
<gene>
    <name evidence="1" type="ORF">A2573_01235</name>
</gene>
<evidence type="ECO:0000313" key="1">
    <source>
        <dbReference type="EMBL" id="OGM88352.1"/>
    </source>
</evidence>
<comment type="caution">
    <text evidence="1">The sequence shown here is derived from an EMBL/GenBank/DDBJ whole genome shotgun (WGS) entry which is preliminary data.</text>
</comment>
<organism evidence="1 2">
    <name type="scientific">Candidatus Woesebacteria bacterium RIFOXYD1_FULL_43_18</name>
    <dbReference type="NCBI Taxonomy" id="1802551"/>
    <lineage>
        <taxon>Bacteria</taxon>
        <taxon>Candidatus Woeseibacteriota</taxon>
    </lineage>
</organism>
<dbReference type="EMBL" id="MGIL01000012">
    <property type="protein sequence ID" value="OGM88352.1"/>
    <property type="molecule type" value="Genomic_DNA"/>
</dbReference>
<accession>A0A1F8DIV9</accession>
<protein>
    <submittedName>
        <fullName evidence="1">Uncharacterized protein</fullName>
    </submittedName>
</protein>
<dbReference type="Proteomes" id="UP000177596">
    <property type="component" value="Unassembled WGS sequence"/>
</dbReference>